<evidence type="ECO:0000256" key="6">
    <source>
        <dbReference type="ARBA" id="ARBA00022603"/>
    </source>
</evidence>
<dbReference type="InterPro" id="IPR029063">
    <property type="entry name" value="SAM-dependent_MTases_sf"/>
</dbReference>
<keyword evidence="8" id="KW-0949">S-adenosyl-L-methionine</keyword>
<dbReference type="PANTHER" id="PTHR11579">
    <property type="entry name" value="PROTEIN-L-ISOASPARTATE O-METHYLTRANSFERASE"/>
    <property type="match status" value="1"/>
</dbReference>
<comment type="caution">
    <text evidence="12">The sequence shown here is derived from an EMBL/GenBank/DDBJ whole genome shotgun (WGS) entry which is preliminary data.</text>
</comment>
<organism evidence="12 13">
    <name type="scientific">Nonomuraea composti</name>
    <dbReference type="NCBI Taxonomy" id="2720023"/>
    <lineage>
        <taxon>Bacteria</taxon>
        <taxon>Bacillati</taxon>
        <taxon>Actinomycetota</taxon>
        <taxon>Actinomycetes</taxon>
        <taxon>Streptosporangiales</taxon>
        <taxon>Streptosporangiaceae</taxon>
        <taxon>Nonomuraea</taxon>
    </lineage>
</organism>
<keyword evidence="6" id="KW-0489">Methyltransferase</keyword>
<keyword evidence="13" id="KW-1185">Reference proteome</keyword>
<dbReference type="Pfam" id="PF01135">
    <property type="entry name" value="PCMT"/>
    <property type="match status" value="1"/>
</dbReference>
<dbReference type="CDD" id="cd02440">
    <property type="entry name" value="AdoMet_MTases"/>
    <property type="match status" value="1"/>
</dbReference>
<dbReference type="PANTHER" id="PTHR11579:SF0">
    <property type="entry name" value="PROTEIN-L-ISOASPARTATE(D-ASPARTATE) O-METHYLTRANSFERASE"/>
    <property type="match status" value="1"/>
</dbReference>
<gene>
    <name evidence="12" type="ORF">HCN51_32685</name>
</gene>
<sequence length="380" mass="41651">MDVTPLMDRLIAGLDPEGDIANEVKHAMRAVPRHQFVPPIGLVSQKTSAYLIDRNADPHRWWNTVYSNEPIITQLSDGTTPVTEMDGGYTSSSSSPWTVANLLTLLDPDPGNHVLEVGTGTGWTSALLCHLVGEHGAVTSIEVDPAVAEQAAKNLAAAGAQPALLIGDGALGCPDRAPYDRVHVTCGVRSVPHAWVEQCRAGATIVLPFCPNFGTNHSLRLVVRPDRTAVGRFPGYASYMMMRSQRPSSHSRTTNPDKHHLTTYVDPRVIAYAPPGAHLAIAALTGLEANGRDLSDENGELYRLWLSDPRDSYSWLALDWRPGSSEYELYQVGDRPLWDEVLNAYFRWVSWGQPGRERFGMTVGPSGQQIWLDDPDRVVA</sequence>
<keyword evidence="7" id="KW-0808">Transferase</keyword>
<evidence type="ECO:0000256" key="8">
    <source>
        <dbReference type="ARBA" id="ARBA00022691"/>
    </source>
</evidence>
<dbReference type="EMBL" id="JAATEP010000027">
    <property type="protein sequence ID" value="NJP94137.1"/>
    <property type="molecule type" value="Genomic_DNA"/>
</dbReference>
<evidence type="ECO:0000256" key="10">
    <source>
        <dbReference type="ARBA" id="ARBA00031323"/>
    </source>
</evidence>
<reference evidence="12 13" key="1">
    <citation type="submission" date="2020-03" db="EMBL/GenBank/DDBJ databases">
        <title>WGS of actinomycetes isolated from Thailand.</title>
        <authorList>
            <person name="Thawai C."/>
        </authorList>
    </citation>
    <scope>NUCLEOTIDE SEQUENCE [LARGE SCALE GENOMIC DNA]</scope>
    <source>
        <strain evidence="12 13">FMUSA5-5</strain>
    </source>
</reference>
<dbReference type="EC" id="2.1.1.77" evidence="3"/>
<dbReference type="Gene3D" id="3.40.50.150">
    <property type="entry name" value="Vaccinia Virus protein VP39"/>
    <property type="match status" value="1"/>
</dbReference>
<comment type="similarity">
    <text evidence="2">Belongs to the methyltransferase superfamily. L-isoaspartyl/D-aspartyl protein methyltransferase family.</text>
</comment>
<evidence type="ECO:0000313" key="13">
    <source>
        <dbReference type="Proteomes" id="UP000696294"/>
    </source>
</evidence>
<evidence type="ECO:0000256" key="1">
    <source>
        <dbReference type="ARBA" id="ARBA00004496"/>
    </source>
</evidence>
<evidence type="ECO:0000256" key="4">
    <source>
        <dbReference type="ARBA" id="ARBA00013346"/>
    </source>
</evidence>
<proteinExistence type="inferred from homology"/>
<dbReference type="Proteomes" id="UP000696294">
    <property type="component" value="Unassembled WGS sequence"/>
</dbReference>
<evidence type="ECO:0000256" key="7">
    <source>
        <dbReference type="ARBA" id="ARBA00022679"/>
    </source>
</evidence>
<name>A0ABX1BCL5_9ACTN</name>
<evidence type="ECO:0000256" key="3">
    <source>
        <dbReference type="ARBA" id="ARBA00011890"/>
    </source>
</evidence>
<keyword evidence="5" id="KW-0963">Cytoplasm</keyword>
<dbReference type="RefSeq" id="WP_168014787.1">
    <property type="nucleotide sequence ID" value="NZ_JAATEP010000027.1"/>
</dbReference>
<dbReference type="SUPFAM" id="SSF53335">
    <property type="entry name" value="S-adenosyl-L-methionine-dependent methyltransferases"/>
    <property type="match status" value="1"/>
</dbReference>
<evidence type="ECO:0000313" key="12">
    <source>
        <dbReference type="EMBL" id="NJP94137.1"/>
    </source>
</evidence>
<comment type="subcellular location">
    <subcellularLocation>
        <location evidence="1">Cytoplasm</location>
    </subcellularLocation>
</comment>
<evidence type="ECO:0000256" key="9">
    <source>
        <dbReference type="ARBA" id="ARBA00030757"/>
    </source>
</evidence>
<dbReference type="InterPro" id="IPR000682">
    <property type="entry name" value="PCMT"/>
</dbReference>
<evidence type="ECO:0000256" key="2">
    <source>
        <dbReference type="ARBA" id="ARBA00005369"/>
    </source>
</evidence>
<accession>A0ABX1BCL5</accession>
<evidence type="ECO:0000256" key="11">
    <source>
        <dbReference type="ARBA" id="ARBA00031350"/>
    </source>
</evidence>
<evidence type="ECO:0000256" key="5">
    <source>
        <dbReference type="ARBA" id="ARBA00022490"/>
    </source>
</evidence>
<protein>
    <recommendedName>
        <fullName evidence="4">Protein-L-isoaspartate O-methyltransferase</fullName>
        <ecNumber evidence="3">2.1.1.77</ecNumber>
    </recommendedName>
    <alternativeName>
        <fullName evidence="11">L-isoaspartyl protein carboxyl methyltransferase</fullName>
    </alternativeName>
    <alternativeName>
        <fullName evidence="9">Protein L-isoaspartyl methyltransferase</fullName>
    </alternativeName>
    <alternativeName>
        <fullName evidence="10">Protein-beta-aspartate methyltransferase</fullName>
    </alternativeName>
</protein>